<evidence type="ECO:0000313" key="2">
    <source>
        <dbReference type="Proteomes" id="UP000474777"/>
    </source>
</evidence>
<evidence type="ECO:0000313" key="1">
    <source>
        <dbReference type="EMBL" id="NEM96182.1"/>
    </source>
</evidence>
<comment type="caution">
    <text evidence="1">The sequence shown here is derived from an EMBL/GenBank/DDBJ whole genome shotgun (WGS) entry which is preliminary data.</text>
</comment>
<sequence length="208" mass="24602">MVTTTAIKDRPILFSTPMVQGIVEDRKTKTRRVVKGQALEWLQPDMFTPEYVASPENKLCPYGYPGDRLWVREAWQYSDNLEEPYLYRQKELDELKPEFFERMKWKPSIHMPREACRLILEITSVKIERLQDISENDAIAEGIELLDGKLDDSPVFRNYNYKAPEVKYGYGFPTNSFRSLWESINGKESWSENPWVWVVEFKKVYQST</sequence>
<name>A0A6B3LGH9_9BACT</name>
<dbReference type="Proteomes" id="UP000474777">
    <property type="component" value="Unassembled WGS sequence"/>
</dbReference>
<protein>
    <recommendedName>
        <fullName evidence="3">Morphogenetic protein</fullName>
    </recommendedName>
</protein>
<dbReference type="RefSeq" id="WP_163910970.1">
    <property type="nucleotide sequence ID" value="NZ_JAAGWD010000001.1"/>
</dbReference>
<accession>A0A6B3LGH9</accession>
<keyword evidence="2" id="KW-1185">Reference proteome</keyword>
<proteinExistence type="predicted"/>
<dbReference type="AlphaFoldDB" id="A0A6B3LGH9"/>
<organism evidence="1 2">
    <name type="scientific">Pontibacter burrus</name>
    <dbReference type="NCBI Taxonomy" id="2704466"/>
    <lineage>
        <taxon>Bacteria</taxon>
        <taxon>Pseudomonadati</taxon>
        <taxon>Bacteroidota</taxon>
        <taxon>Cytophagia</taxon>
        <taxon>Cytophagales</taxon>
        <taxon>Hymenobacteraceae</taxon>
        <taxon>Pontibacter</taxon>
    </lineage>
</organism>
<gene>
    <name evidence="1" type="ORF">GXP69_00620</name>
</gene>
<evidence type="ECO:0008006" key="3">
    <source>
        <dbReference type="Google" id="ProtNLM"/>
    </source>
</evidence>
<dbReference type="EMBL" id="JAAGWD010000001">
    <property type="protein sequence ID" value="NEM96182.1"/>
    <property type="molecule type" value="Genomic_DNA"/>
</dbReference>
<reference evidence="1 2" key="1">
    <citation type="submission" date="2020-02" db="EMBL/GenBank/DDBJ databases">
        <authorList>
            <person name="Kim M.K."/>
        </authorList>
    </citation>
    <scope>NUCLEOTIDE SEQUENCE [LARGE SCALE GENOMIC DNA]</scope>
    <source>
        <strain evidence="1 2">BT327</strain>
    </source>
</reference>